<evidence type="ECO:0000256" key="16">
    <source>
        <dbReference type="RuleBase" id="RU000590"/>
    </source>
</evidence>
<evidence type="ECO:0000259" key="17">
    <source>
        <dbReference type="SMART" id="SM01011"/>
    </source>
</evidence>
<comment type="cofactor">
    <cofactor evidence="1">
        <name>Mn(2+)</name>
        <dbReference type="ChEBI" id="CHEBI:29035"/>
    </cofactor>
</comment>
<evidence type="ECO:0000256" key="10">
    <source>
        <dbReference type="ARBA" id="ARBA00044051"/>
    </source>
</evidence>
<dbReference type="Pfam" id="PF05195">
    <property type="entry name" value="AMP_N"/>
    <property type="match status" value="1"/>
</dbReference>
<evidence type="ECO:0000256" key="13">
    <source>
        <dbReference type="ARBA" id="ARBA00044284"/>
    </source>
</evidence>
<accession>A0A0B2VTX0</accession>
<evidence type="ECO:0000256" key="12">
    <source>
        <dbReference type="ARBA" id="ARBA00044252"/>
    </source>
</evidence>
<dbReference type="GO" id="GO:0070006">
    <property type="term" value="F:metalloaminopeptidase activity"/>
    <property type="evidence" value="ECO:0007669"/>
    <property type="project" value="InterPro"/>
</dbReference>
<dbReference type="GO" id="GO:0030145">
    <property type="term" value="F:manganese ion binding"/>
    <property type="evidence" value="ECO:0007669"/>
    <property type="project" value="InterPro"/>
</dbReference>
<evidence type="ECO:0000256" key="9">
    <source>
        <dbReference type="ARBA" id="ARBA00043990"/>
    </source>
</evidence>
<evidence type="ECO:0000256" key="7">
    <source>
        <dbReference type="ARBA" id="ARBA00023049"/>
    </source>
</evidence>
<name>A0A0B2VTX0_TOXCA</name>
<dbReference type="OMA" id="CYIPIIA"/>
<evidence type="ECO:0000256" key="2">
    <source>
        <dbReference type="ARBA" id="ARBA00011738"/>
    </source>
</evidence>
<evidence type="ECO:0000256" key="1">
    <source>
        <dbReference type="ARBA" id="ARBA00001936"/>
    </source>
</evidence>
<dbReference type="InterPro" id="IPR007865">
    <property type="entry name" value="Aminopep_P_N"/>
</dbReference>
<comment type="catalytic activity">
    <reaction evidence="15">
        <text>Xaa-L-Pro dipeptide + H2O = an L-alpha-amino acid + L-proline</text>
        <dbReference type="Rhea" id="RHEA:76407"/>
        <dbReference type="ChEBI" id="CHEBI:15377"/>
        <dbReference type="ChEBI" id="CHEBI:59869"/>
        <dbReference type="ChEBI" id="CHEBI:60039"/>
        <dbReference type="ChEBI" id="CHEBI:195196"/>
        <dbReference type="EC" id="3.4.13.9"/>
    </reaction>
</comment>
<evidence type="ECO:0000256" key="11">
    <source>
        <dbReference type="ARBA" id="ARBA00044141"/>
    </source>
</evidence>
<evidence type="ECO:0000256" key="5">
    <source>
        <dbReference type="ARBA" id="ARBA00022801"/>
    </source>
</evidence>
<dbReference type="Gene3D" id="3.90.230.10">
    <property type="entry name" value="Creatinase/methionine aminopeptidase superfamily"/>
    <property type="match status" value="1"/>
</dbReference>
<evidence type="ECO:0000313" key="19">
    <source>
        <dbReference type="Proteomes" id="UP000031036"/>
    </source>
</evidence>
<dbReference type="GO" id="GO:0102009">
    <property type="term" value="F:proline dipeptidase activity"/>
    <property type="evidence" value="ECO:0007669"/>
    <property type="project" value="UniProtKB-EC"/>
</dbReference>
<keyword evidence="19" id="KW-1185">Reference proteome</keyword>
<dbReference type="OrthoDB" id="10261878at2759"/>
<evidence type="ECO:0000256" key="6">
    <source>
        <dbReference type="ARBA" id="ARBA00022997"/>
    </source>
</evidence>
<dbReference type="PANTHER" id="PTHR48480">
    <property type="match status" value="1"/>
</dbReference>
<dbReference type="EC" id="3.4.13.9" evidence="10"/>
<keyword evidence="5" id="KW-0378">Hydrolase</keyword>
<proteinExistence type="inferred from homology"/>
<sequence>MYFSRGPETLAISAKLFAENRSRLVNALKGKFKKGTMIMLQGGSHKTRYNTDTDDCAFLQESYFFWTFGVHEPDFYGAIDVENGRSILFAPRLHPDFAIWYGSFKVNTDELYPIMANLRVFKTDSELEVMRYACKVTSEAHRAAMMVIKPGMFEYQLESVLRHSCYFYGGCRRMSYTPIVASGPNCAVLDYGQANAPNDRQIMDGDMCLFDVACEYNCYASDLTATFPANGKFTDKQKVIYNAVLRANHEVFDNAKPGVWWKDMHLLAERVILSDLKSAEILKGDIDEMMNVRLAAVFMPHGLGHFVGLDVHDVGGYLGDAVPRSDEPGLKSLRTTRTLQERMVITIEPGCYFVDVLLDAALAAPEKSKFFNVEKLNEYRGFGGVRIEDTVVIWAKGNERLTDVPRTVNEIEVFMRTHANQ</sequence>
<feature type="domain" description="Aminopeptidase P N-terminal" evidence="17">
    <location>
        <begin position="12"/>
        <end position="128"/>
    </location>
</feature>
<keyword evidence="3" id="KW-0645">Protease</keyword>
<dbReference type="InterPro" id="IPR029149">
    <property type="entry name" value="Creatin/AminoP/Spt16_N"/>
</dbReference>
<keyword evidence="4 16" id="KW-0479">Metal-binding</keyword>
<dbReference type="SUPFAM" id="SSF53092">
    <property type="entry name" value="Creatinase/prolidase N-terminal domain"/>
    <property type="match status" value="1"/>
</dbReference>
<comment type="caution">
    <text evidence="18">The sequence shown here is derived from an EMBL/GenBank/DDBJ whole genome shotgun (WGS) entry which is preliminary data.</text>
</comment>
<dbReference type="InterPro" id="IPR001131">
    <property type="entry name" value="Peptidase_M24B_aminopep-P_CS"/>
</dbReference>
<dbReference type="SMART" id="SM01011">
    <property type="entry name" value="AMP_N"/>
    <property type="match status" value="1"/>
</dbReference>
<dbReference type="InterPro" id="IPR000994">
    <property type="entry name" value="Pept_M24"/>
</dbReference>
<dbReference type="PANTHER" id="PTHR48480:SF2">
    <property type="entry name" value="PEPTIDASE D"/>
    <property type="match status" value="1"/>
</dbReference>
<comment type="subunit">
    <text evidence="2">Homodimer.</text>
</comment>
<dbReference type="CDD" id="cd01087">
    <property type="entry name" value="Prolidase"/>
    <property type="match status" value="1"/>
</dbReference>
<gene>
    <name evidence="18" type="primary">PEPD</name>
    <name evidence="18" type="ORF">Tcan_12928</name>
</gene>
<evidence type="ECO:0000256" key="8">
    <source>
        <dbReference type="ARBA" id="ARBA00023211"/>
    </source>
</evidence>
<reference evidence="18 19" key="1">
    <citation type="submission" date="2014-11" db="EMBL/GenBank/DDBJ databases">
        <title>Genetic blueprint of the zoonotic pathogen Toxocara canis.</title>
        <authorList>
            <person name="Zhu X.-Q."/>
            <person name="Korhonen P.K."/>
            <person name="Cai H."/>
            <person name="Young N.D."/>
            <person name="Nejsum P."/>
            <person name="von Samson-Himmelstjerna G."/>
            <person name="Boag P.R."/>
            <person name="Tan P."/>
            <person name="Li Q."/>
            <person name="Min J."/>
            <person name="Yang Y."/>
            <person name="Wang X."/>
            <person name="Fang X."/>
            <person name="Hall R.S."/>
            <person name="Hofmann A."/>
            <person name="Sternberg P.W."/>
            <person name="Jex A.R."/>
            <person name="Gasser R.B."/>
        </authorList>
    </citation>
    <scope>NUCLEOTIDE SEQUENCE [LARGE SCALE GENOMIC DNA]</scope>
    <source>
        <strain evidence="18">PN_DK_2014</strain>
    </source>
</reference>
<evidence type="ECO:0000256" key="3">
    <source>
        <dbReference type="ARBA" id="ARBA00022670"/>
    </source>
</evidence>
<evidence type="ECO:0000313" key="18">
    <source>
        <dbReference type="EMBL" id="KHN85133.1"/>
    </source>
</evidence>
<keyword evidence="8" id="KW-0464">Manganese</keyword>
<dbReference type="InterPro" id="IPR036005">
    <property type="entry name" value="Creatinase/aminopeptidase-like"/>
</dbReference>
<evidence type="ECO:0000256" key="14">
    <source>
        <dbReference type="ARBA" id="ARBA00044351"/>
    </source>
</evidence>
<dbReference type="GO" id="GO:0006508">
    <property type="term" value="P:proteolysis"/>
    <property type="evidence" value="ECO:0007669"/>
    <property type="project" value="UniProtKB-KW"/>
</dbReference>
<dbReference type="SUPFAM" id="SSF55920">
    <property type="entry name" value="Creatinase/aminopeptidase"/>
    <property type="match status" value="1"/>
</dbReference>
<dbReference type="PROSITE" id="PS00491">
    <property type="entry name" value="PROLINE_PEPTIDASE"/>
    <property type="match status" value="1"/>
</dbReference>
<dbReference type="AlphaFoldDB" id="A0A0B2VTX0"/>
<keyword evidence="7" id="KW-0482">Metalloprotease</keyword>
<dbReference type="Proteomes" id="UP000031036">
    <property type="component" value="Unassembled WGS sequence"/>
</dbReference>
<dbReference type="Gene3D" id="3.40.350.10">
    <property type="entry name" value="Creatinase/prolidase N-terminal domain"/>
    <property type="match status" value="1"/>
</dbReference>
<dbReference type="FunFam" id="3.90.230.10:FF:000002">
    <property type="entry name" value="Xaa-Pro aminopeptidase 3"/>
    <property type="match status" value="1"/>
</dbReference>
<protein>
    <recommendedName>
        <fullName evidence="11">Xaa-Pro dipeptidase</fullName>
        <ecNumber evidence="10">3.4.13.9</ecNumber>
    </recommendedName>
    <alternativeName>
        <fullName evidence="14">Imidodipeptidase</fullName>
    </alternativeName>
    <alternativeName>
        <fullName evidence="12">Peptidase D</fullName>
    </alternativeName>
    <alternativeName>
        <fullName evidence="13">Proline dipeptidase</fullName>
    </alternativeName>
</protein>
<dbReference type="InterPro" id="IPR052433">
    <property type="entry name" value="X-Pro_dipept-like"/>
</dbReference>
<dbReference type="Pfam" id="PF00557">
    <property type="entry name" value="Peptidase_M24"/>
    <property type="match status" value="1"/>
</dbReference>
<organism evidence="18 19">
    <name type="scientific">Toxocara canis</name>
    <name type="common">Canine roundworm</name>
    <dbReference type="NCBI Taxonomy" id="6265"/>
    <lineage>
        <taxon>Eukaryota</taxon>
        <taxon>Metazoa</taxon>
        <taxon>Ecdysozoa</taxon>
        <taxon>Nematoda</taxon>
        <taxon>Chromadorea</taxon>
        <taxon>Rhabditida</taxon>
        <taxon>Spirurina</taxon>
        <taxon>Ascaridomorpha</taxon>
        <taxon>Ascaridoidea</taxon>
        <taxon>Toxocaridae</taxon>
        <taxon>Toxocara</taxon>
    </lineage>
</organism>
<keyword evidence="6" id="KW-0224">Dipeptidase</keyword>
<dbReference type="EMBL" id="JPKZ01000855">
    <property type="protein sequence ID" value="KHN85133.1"/>
    <property type="molecule type" value="Genomic_DNA"/>
</dbReference>
<evidence type="ECO:0000256" key="15">
    <source>
        <dbReference type="ARBA" id="ARBA00048994"/>
    </source>
</evidence>
<comment type="similarity">
    <text evidence="9">Belongs to the peptidase M24B family. Eukaryotic-type prolidase subfamily.</text>
</comment>
<dbReference type="STRING" id="6265.A0A0B2VTX0"/>
<evidence type="ECO:0000256" key="4">
    <source>
        <dbReference type="ARBA" id="ARBA00022723"/>
    </source>
</evidence>